<feature type="region of interest" description="Disordered" evidence="7">
    <location>
        <begin position="85"/>
        <end position="104"/>
    </location>
</feature>
<evidence type="ECO:0000256" key="8">
    <source>
        <dbReference type="SAM" id="Phobius"/>
    </source>
</evidence>
<feature type="region of interest" description="Disordered" evidence="7">
    <location>
        <begin position="303"/>
        <end position="322"/>
    </location>
</feature>
<dbReference type="SMART" id="SM00220">
    <property type="entry name" value="S_TKc"/>
    <property type="match status" value="1"/>
</dbReference>
<dbReference type="EMBL" id="SDRB02007360">
    <property type="protein sequence ID" value="THG11266.1"/>
    <property type="molecule type" value="Genomic_DNA"/>
</dbReference>
<dbReference type="PANTHER" id="PTHR47989:SF50">
    <property type="match status" value="1"/>
</dbReference>
<protein>
    <recommendedName>
        <fullName evidence="9">Protein kinase domain-containing protein</fullName>
    </recommendedName>
</protein>
<reference evidence="10 11" key="1">
    <citation type="journal article" date="2018" name="Proc. Natl. Acad. Sci. U.S.A.">
        <title>Draft genome sequence of Camellia sinensis var. sinensis provides insights into the evolution of the tea genome and tea quality.</title>
        <authorList>
            <person name="Wei C."/>
            <person name="Yang H."/>
            <person name="Wang S."/>
            <person name="Zhao J."/>
            <person name="Liu C."/>
            <person name="Gao L."/>
            <person name="Xia E."/>
            <person name="Lu Y."/>
            <person name="Tai Y."/>
            <person name="She G."/>
            <person name="Sun J."/>
            <person name="Cao H."/>
            <person name="Tong W."/>
            <person name="Gao Q."/>
            <person name="Li Y."/>
            <person name="Deng W."/>
            <person name="Jiang X."/>
            <person name="Wang W."/>
            <person name="Chen Q."/>
            <person name="Zhang S."/>
            <person name="Li H."/>
            <person name="Wu J."/>
            <person name="Wang P."/>
            <person name="Li P."/>
            <person name="Shi C."/>
            <person name="Zheng F."/>
            <person name="Jian J."/>
            <person name="Huang B."/>
            <person name="Shan D."/>
            <person name="Shi M."/>
            <person name="Fang C."/>
            <person name="Yue Y."/>
            <person name="Li F."/>
            <person name="Li D."/>
            <person name="Wei S."/>
            <person name="Han B."/>
            <person name="Jiang C."/>
            <person name="Yin Y."/>
            <person name="Xia T."/>
            <person name="Zhang Z."/>
            <person name="Bennetzen J.L."/>
            <person name="Zhao S."/>
            <person name="Wan X."/>
        </authorList>
    </citation>
    <scope>NUCLEOTIDE SEQUENCE [LARGE SCALE GENOMIC DNA]</scope>
    <source>
        <strain evidence="11">cv. Shuchazao</strain>
        <tissue evidence="10">Leaf</tissue>
    </source>
</reference>
<name>A0A4S4E7B5_CAMSN</name>
<dbReference type="InterPro" id="IPR011009">
    <property type="entry name" value="Kinase-like_dom_sf"/>
</dbReference>
<organism evidence="10 11">
    <name type="scientific">Camellia sinensis var. sinensis</name>
    <name type="common">China tea</name>
    <dbReference type="NCBI Taxonomy" id="542762"/>
    <lineage>
        <taxon>Eukaryota</taxon>
        <taxon>Viridiplantae</taxon>
        <taxon>Streptophyta</taxon>
        <taxon>Embryophyta</taxon>
        <taxon>Tracheophyta</taxon>
        <taxon>Spermatophyta</taxon>
        <taxon>Magnoliopsida</taxon>
        <taxon>eudicotyledons</taxon>
        <taxon>Gunneridae</taxon>
        <taxon>Pentapetalae</taxon>
        <taxon>asterids</taxon>
        <taxon>Ericales</taxon>
        <taxon>Theaceae</taxon>
        <taxon>Camellia</taxon>
    </lineage>
</organism>
<dbReference type="PROSITE" id="PS50011">
    <property type="entry name" value="PROTEIN_KINASE_DOM"/>
    <property type="match status" value="1"/>
</dbReference>
<dbReference type="SUPFAM" id="SSF56112">
    <property type="entry name" value="Protein kinase-like (PK-like)"/>
    <property type="match status" value="1"/>
</dbReference>
<dbReference type="STRING" id="542762.A0A4S4E7B5"/>
<evidence type="ECO:0000256" key="3">
    <source>
        <dbReference type="ARBA" id="ARBA00022741"/>
    </source>
</evidence>
<dbReference type="InterPro" id="IPR008271">
    <property type="entry name" value="Ser/Thr_kinase_AS"/>
</dbReference>
<evidence type="ECO:0000256" key="5">
    <source>
        <dbReference type="ARBA" id="ARBA00022840"/>
    </source>
</evidence>
<evidence type="ECO:0000256" key="4">
    <source>
        <dbReference type="ARBA" id="ARBA00022777"/>
    </source>
</evidence>
<evidence type="ECO:0000313" key="10">
    <source>
        <dbReference type="EMBL" id="THG11266.1"/>
    </source>
</evidence>
<dbReference type="FunFam" id="3.30.200.20:FF:000342">
    <property type="entry name" value="Protein kinase superfamily protein"/>
    <property type="match status" value="1"/>
</dbReference>
<dbReference type="Gene3D" id="1.10.510.10">
    <property type="entry name" value="Transferase(Phosphotransferase) domain 1"/>
    <property type="match status" value="1"/>
</dbReference>
<evidence type="ECO:0000256" key="1">
    <source>
        <dbReference type="ARBA" id="ARBA00022527"/>
    </source>
</evidence>
<dbReference type="InterPro" id="IPR000719">
    <property type="entry name" value="Prot_kinase_dom"/>
</dbReference>
<evidence type="ECO:0000259" key="9">
    <source>
        <dbReference type="PROSITE" id="PS50011"/>
    </source>
</evidence>
<keyword evidence="8" id="KW-0812">Transmembrane</keyword>
<dbReference type="GO" id="GO:0004674">
    <property type="term" value="F:protein serine/threonine kinase activity"/>
    <property type="evidence" value="ECO:0007669"/>
    <property type="project" value="UniProtKB-KW"/>
</dbReference>
<keyword evidence="1" id="KW-0723">Serine/threonine-protein kinase</keyword>
<keyword evidence="11" id="KW-1185">Reference proteome</keyword>
<feature type="region of interest" description="Disordered" evidence="7">
    <location>
        <begin position="236"/>
        <end position="259"/>
    </location>
</feature>
<dbReference type="PROSITE" id="PS00108">
    <property type="entry name" value="PROTEIN_KINASE_ST"/>
    <property type="match status" value="1"/>
</dbReference>
<evidence type="ECO:0000256" key="6">
    <source>
        <dbReference type="PROSITE-ProRule" id="PRU10141"/>
    </source>
</evidence>
<feature type="compositionally biased region" description="Basic residues" evidence="7">
    <location>
        <begin position="239"/>
        <end position="257"/>
    </location>
</feature>
<feature type="region of interest" description="Disordered" evidence="7">
    <location>
        <begin position="18"/>
        <end position="43"/>
    </location>
</feature>
<keyword evidence="5 6" id="KW-0067">ATP-binding</keyword>
<sequence length="842" mass="92860">MSNRLFFNSRGEARTLAELGGDMNRGGEPSRTGNRSSRDRERRIHGAVKGLYTAYEIGMRLCAARRELEKKEECIRSLEARTEAAERDLRKTRTAQAQPAGQGNPIVEERVTSRPISTVLADCETASMFAMEFANGRAYEKGFHEGRKVRIEKTKERLAKEVCRCENRGFRHGWIKASQAVEAFRASGIDSASPLYHSKHFPFSAFEVEKISLISQTRTLAELDAAIDRSGEFSGVRGRSLKKKREARQPPSRRSRSLRKETQRLLPLTFLVLDLGLDIVDGVRGSYTKQHLSLANRDIHEGRSESGVSVGPKVSCTKGGSESRDLIGPKVLCTKGGFESGDLIGPKVSCTKGGSESGDLVWPIGLLFNHCPFSYSALRIYTYSAHVLYSASHSRRIPPISISLLSFTWFLSAIDARPDPPLSSVSDPVLPTEKQPFSQFSSEMAVHSPGLPEVRVVHHQDLNKKILIALIVASSLLGGILVSLLCFWICRLKNLKNSNTKSQQSQDAVKGLPMGQVLGSFNSLRMAGRKGSIALIDYQLLIAATNNFHEDNVLGEGGFGRVYKARFNDNALAAVKRLHGGSQDAEREFKIEIDWLSKIHHENIVSLLGCCIHGEARFLVYELMPNGSLESQLHGPSHGSALTWHLRMKIALDVARGLEFLHERCNPPVIHRDLKSSNILLDSNFNAKLSDFGLAIAGGNLSKDNVKLSGTLGYIAPEYILDGKLTDKSDVYAFGVVLLELLMGRKSMEKAASDQHQSIVSWAMPQLTDRSKLPNIVDPVIRNTMDLKHLYQVAAVAVLCVQPEPSYRPLITDVLHSFIPLVPLELGGSLRVPETVPPACSS</sequence>
<dbReference type="CDD" id="cd14066">
    <property type="entry name" value="STKc_IRAK"/>
    <property type="match status" value="1"/>
</dbReference>
<dbReference type="PROSITE" id="PS00107">
    <property type="entry name" value="PROTEIN_KINASE_ATP"/>
    <property type="match status" value="1"/>
</dbReference>
<dbReference type="InterPro" id="IPR017441">
    <property type="entry name" value="Protein_kinase_ATP_BS"/>
</dbReference>
<evidence type="ECO:0000256" key="2">
    <source>
        <dbReference type="ARBA" id="ARBA00022679"/>
    </source>
</evidence>
<keyword evidence="8" id="KW-1133">Transmembrane helix</keyword>
<gene>
    <name evidence="10" type="ORF">TEA_018779</name>
</gene>
<dbReference type="Pfam" id="PF07714">
    <property type="entry name" value="PK_Tyr_Ser-Thr"/>
    <property type="match status" value="1"/>
</dbReference>
<keyword evidence="3 6" id="KW-0547">Nucleotide-binding</keyword>
<accession>A0A4S4E7B5</accession>
<dbReference type="FunFam" id="1.10.510.10:FF:000223">
    <property type="entry name" value="probable receptor-like protein kinase At1g80640"/>
    <property type="match status" value="1"/>
</dbReference>
<proteinExistence type="predicted"/>
<dbReference type="InterPro" id="IPR001245">
    <property type="entry name" value="Ser-Thr/Tyr_kinase_cat_dom"/>
</dbReference>
<feature type="domain" description="Protein kinase" evidence="9">
    <location>
        <begin position="548"/>
        <end position="819"/>
    </location>
</feature>
<dbReference type="AlphaFoldDB" id="A0A4S4E7B5"/>
<keyword evidence="4" id="KW-0418">Kinase</keyword>
<dbReference type="GO" id="GO:0005524">
    <property type="term" value="F:ATP binding"/>
    <property type="evidence" value="ECO:0007669"/>
    <property type="project" value="UniProtKB-UniRule"/>
</dbReference>
<keyword evidence="8" id="KW-0472">Membrane</keyword>
<comment type="caution">
    <text evidence="10">The sequence shown here is derived from an EMBL/GenBank/DDBJ whole genome shotgun (WGS) entry which is preliminary data.</text>
</comment>
<dbReference type="PANTHER" id="PTHR47989">
    <property type="entry name" value="OS01G0750732 PROTEIN"/>
    <property type="match status" value="1"/>
</dbReference>
<dbReference type="Proteomes" id="UP000306102">
    <property type="component" value="Unassembled WGS sequence"/>
</dbReference>
<feature type="transmembrane region" description="Helical" evidence="8">
    <location>
        <begin position="466"/>
        <end position="490"/>
    </location>
</feature>
<evidence type="ECO:0000313" key="11">
    <source>
        <dbReference type="Proteomes" id="UP000306102"/>
    </source>
</evidence>
<feature type="binding site" evidence="6">
    <location>
        <position position="576"/>
    </location>
    <ligand>
        <name>ATP</name>
        <dbReference type="ChEBI" id="CHEBI:30616"/>
    </ligand>
</feature>
<dbReference type="Gene3D" id="3.30.200.20">
    <property type="entry name" value="Phosphorylase Kinase, domain 1"/>
    <property type="match status" value="1"/>
</dbReference>
<evidence type="ECO:0000256" key="7">
    <source>
        <dbReference type="SAM" id="MobiDB-lite"/>
    </source>
</evidence>
<keyword evidence="2" id="KW-0808">Transferase</keyword>